<proteinExistence type="predicted"/>
<dbReference type="EMBL" id="KB320374">
    <property type="protein sequence ID" value="ELW72972.1"/>
    <property type="molecule type" value="Genomic_DNA"/>
</dbReference>
<reference evidence="2" key="1">
    <citation type="submission" date="2012-07" db="EMBL/GenBank/DDBJ databases">
        <title>Genome of the Chinese tree shrew, a rising model animal genetically related to primates.</title>
        <authorList>
            <person name="Zhang G."/>
            <person name="Fan Y."/>
            <person name="Yao Y."/>
            <person name="Huang Z."/>
        </authorList>
    </citation>
    <scope>NUCLEOTIDE SEQUENCE [LARGE SCALE GENOMIC DNA]</scope>
</reference>
<organism evidence="1 2">
    <name type="scientific">Tupaia chinensis</name>
    <name type="common">Chinese tree shrew</name>
    <name type="synonym">Tupaia belangeri chinensis</name>
    <dbReference type="NCBI Taxonomy" id="246437"/>
    <lineage>
        <taxon>Eukaryota</taxon>
        <taxon>Metazoa</taxon>
        <taxon>Chordata</taxon>
        <taxon>Craniata</taxon>
        <taxon>Vertebrata</taxon>
        <taxon>Euteleostomi</taxon>
        <taxon>Mammalia</taxon>
        <taxon>Eutheria</taxon>
        <taxon>Euarchontoglires</taxon>
        <taxon>Scandentia</taxon>
        <taxon>Tupaiidae</taxon>
        <taxon>Tupaia</taxon>
    </lineage>
</organism>
<protein>
    <submittedName>
        <fullName evidence="1">Protein FAM136A</fullName>
    </submittedName>
</protein>
<accession>L9LGD8</accession>
<evidence type="ECO:0000313" key="1">
    <source>
        <dbReference type="EMBL" id="ELW72972.1"/>
    </source>
</evidence>
<dbReference type="AlphaFoldDB" id="L9LGD8"/>
<dbReference type="Proteomes" id="UP000011518">
    <property type="component" value="Unassembled WGS sequence"/>
</dbReference>
<dbReference type="InParanoid" id="L9LGD8"/>
<evidence type="ECO:0000313" key="2">
    <source>
        <dbReference type="Proteomes" id="UP000011518"/>
    </source>
</evidence>
<reference evidence="2" key="2">
    <citation type="journal article" date="2013" name="Nat. Commun.">
        <title>Genome of the Chinese tree shrew.</title>
        <authorList>
            <person name="Fan Y."/>
            <person name="Huang Z.Y."/>
            <person name="Cao C.C."/>
            <person name="Chen C.S."/>
            <person name="Chen Y.X."/>
            <person name="Fan D.D."/>
            <person name="He J."/>
            <person name="Hou H.L."/>
            <person name="Hu L."/>
            <person name="Hu X.T."/>
            <person name="Jiang X.T."/>
            <person name="Lai R."/>
            <person name="Lang Y.S."/>
            <person name="Liang B."/>
            <person name="Liao S.G."/>
            <person name="Mu D."/>
            <person name="Ma Y.Y."/>
            <person name="Niu Y.Y."/>
            <person name="Sun X.Q."/>
            <person name="Xia J.Q."/>
            <person name="Xiao J."/>
            <person name="Xiong Z.Q."/>
            <person name="Xu L."/>
            <person name="Yang L."/>
            <person name="Zhang Y."/>
            <person name="Zhao W."/>
            <person name="Zhao X.D."/>
            <person name="Zheng Y.T."/>
            <person name="Zhou J.M."/>
            <person name="Zhu Y.B."/>
            <person name="Zhang G.J."/>
            <person name="Wang J."/>
            <person name="Yao Y.G."/>
        </authorList>
    </citation>
    <scope>NUCLEOTIDE SEQUENCE [LARGE SCALE GENOMIC DNA]</scope>
</reference>
<name>L9LGD8_TUPCH</name>
<keyword evidence="2" id="KW-1185">Reference proteome</keyword>
<sequence length="161" mass="17544">MAELQQLWVQEVVDSVVKSVERENWSEKMQGLLSRCGSSGSKQQLPINLPVSGQVLFTSQQRNTPLSLTAPLLLSSPTRGKCLPAFKDDTSSSPSLVDLAPGCVILMSSGHPADFRSALTTYPTVRKCIYIPLVQRLFPSGDHEAVRFLNVLQATATSQSK</sequence>
<gene>
    <name evidence="1" type="ORF">TREES_T100004922</name>
</gene>